<dbReference type="InterPro" id="IPR044742">
    <property type="entry name" value="DEAD/DEAH_RhlB"/>
</dbReference>
<dbReference type="EMBL" id="BMXY01000001">
    <property type="protein sequence ID" value="GGZ54829.1"/>
    <property type="molecule type" value="Genomic_DNA"/>
</dbReference>
<name>A0ABQ3BUD2_9GAMM</name>
<dbReference type="Gene3D" id="3.40.50.300">
    <property type="entry name" value="P-loop containing nucleotide triphosphate hydrolases"/>
    <property type="match status" value="2"/>
</dbReference>
<evidence type="ECO:0000259" key="9">
    <source>
        <dbReference type="PROSITE" id="PS51192"/>
    </source>
</evidence>
<dbReference type="InterPro" id="IPR050079">
    <property type="entry name" value="DEAD_box_RNA_helicase"/>
</dbReference>
<dbReference type="PROSITE" id="PS51194">
    <property type="entry name" value="HELICASE_CTER"/>
    <property type="match status" value="1"/>
</dbReference>
<sequence>MTNESQAFQALGLPPAILRALAEKNYTNPTPIQQQAIPLVLAGRDVLGGAQTGTGKTAAFGLPLLGRLAGATPPSGPRKPRALVLVPTRELAVQVNESLRGYGRHLRMHTGMIFGGVGMGPQVDLLRRGVDILVATPGRLIDHLERGSVKLDAIEILVLDEADRMLDMGFLPAIKRIVAKVPAKRQTLLFSATFEPRIRGLAMEFLRNPAEVEVAARNTVASTIEHIAHPVDNSRKRELLTHLLATRFQERVLVFGKTKHGCNRLAEQLEESGIKASAIHGNKSQGQRQKALNEFKTGKCRVLVATDVAARGLDIPELPLVINYDLPMVAEDYVHRIGRTGRNGATGEAISLVAIDEGGLLSQVQKLLGKNVRQVIVEGFEPSQALRMDAKPAVSKRSGRPAARPHGKPAARTGHAQAPKQRQGARPAQRRSSSR</sequence>
<dbReference type="InterPro" id="IPR014014">
    <property type="entry name" value="RNA_helicase_DEAD_Q_motif"/>
</dbReference>
<feature type="domain" description="Helicase C-terminal" evidence="10">
    <location>
        <begin position="238"/>
        <end position="384"/>
    </location>
</feature>
<dbReference type="PANTHER" id="PTHR47959:SF13">
    <property type="entry name" value="ATP-DEPENDENT RNA HELICASE RHLE"/>
    <property type="match status" value="1"/>
</dbReference>
<evidence type="ECO:0000256" key="6">
    <source>
        <dbReference type="PROSITE-ProRule" id="PRU00552"/>
    </source>
</evidence>
<dbReference type="SUPFAM" id="SSF52540">
    <property type="entry name" value="P-loop containing nucleoside triphosphate hydrolases"/>
    <property type="match status" value="1"/>
</dbReference>
<keyword evidence="4 7" id="KW-0067">ATP-binding</keyword>
<evidence type="ECO:0000313" key="13">
    <source>
        <dbReference type="Proteomes" id="UP000643403"/>
    </source>
</evidence>
<keyword evidence="13" id="KW-1185">Reference proteome</keyword>
<dbReference type="CDD" id="cd00268">
    <property type="entry name" value="DEADc"/>
    <property type="match status" value="1"/>
</dbReference>
<gene>
    <name evidence="12" type="primary">rhlE</name>
    <name evidence="12" type="ORF">GCM10008101_05260</name>
</gene>
<keyword evidence="2 7" id="KW-0378">Hydrolase</keyword>
<dbReference type="CDD" id="cd18787">
    <property type="entry name" value="SF2_C_DEAD"/>
    <property type="match status" value="1"/>
</dbReference>
<dbReference type="GO" id="GO:0004386">
    <property type="term" value="F:helicase activity"/>
    <property type="evidence" value="ECO:0007669"/>
    <property type="project" value="UniProtKB-KW"/>
</dbReference>
<evidence type="ECO:0000256" key="5">
    <source>
        <dbReference type="ARBA" id="ARBA00038437"/>
    </source>
</evidence>
<organism evidence="12 13">
    <name type="scientific">Cognatilysobacter xinjiangensis</name>
    <dbReference type="NCBI Taxonomy" id="546892"/>
    <lineage>
        <taxon>Bacteria</taxon>
        <taxon>Pseudomonadati</taxon>
        <taxon>Pseudomonadota</taxon>
        <taxon>Gammaproteobacteria</taxon>
        <taxon>Lysobacterales</taxon>
        <taxon>Lysobacteraceae</taxon>
        <taxon>Cognatilysobacter</taxon>
    </lineage>
</organism>
<feature type="domain" description="Helicase ATP-binding" evidence="9">
    <location>
        <begin position="37"/>
        <end position="212"/>
    </location>
</feature>
<evidence type="ECO:0000256" key="8">
    <source>
        <dbReference type="SAM" id="MobiDB-lite"/>
    </source>
</evidence>
<evidence type="ECO:0000256" key="1">
    <source>
        <dbReference type="ARBA" id="ARBA00022741"/>
    </source>
</evidence>
<feature type="domain" description="DEAD-box RNA helicase Q" evidence="11">
    <location>
        <begin position="6"/>
        <end position="34"/>
    </location>
</feature>
<dbReference type="SMART" id="SM00490">
    <property type="entry name" value="HELICc"/>
    <property type="match status" value="1"/>
</dbReference>
<evidence type="ECO:0000256" key="7">
    <source>
        <dbReference type="RuleBase" id="RU000492"/>
    </source>
</evidence>
<dbReference type="PROSITE" id="PS51195">
    <property type="entry name" value="Q_MOTIF"/>
    <property type="match status" value="1"/>
</dbReference>
<dbReference type="RefSeq" id="WP_189446774.1">
    <property type="nucleotide sequence ID" value="NZ_BMXY01000001.1"/>
</dbReference>
<evidence type="ECO:0000259" key="10">
    <source>
        <dbReference type="PROSITE" id="PS51194"/>
    </source>
</evidence>
<feature type="region of interest" description="Disordered" evidence="8">
    <location>
        <begin position="387"/>
        <end position="435"/>
    </location>
</feature>
<evidence type="ECO:0000256" key="4">
    <source>
        <dbReference type="ARBA" id="ARBA00022840"/>
    </source>
</evidence>
<dbReference type="PANTHER" id="PTHR47959">
    <property type="entry name" value="ATP-DEPENDENT RNA HELICASE RHLE-RELATED"/>
    <property type="match status" value="1"/>
</dbReference>
<protein>
    <submittedName>
        <fullName evidence="12">RNA helicase</fullName>
    </submittedName>
</protein>
<dbReference type="InterPro" id="IPR011545">
    <property type="entry name" value="DEAD/DEAH_box_helicase_dom"/>
</dbReference>
<dbReference type="Pfam" id="PF00270">
    <property type="entry name" value="DEAD"/>
    <property type="match status" value="1"/>
</dbReference>
<dbReference type="InterPro" id="IPR001650">
    <property type="entry name" value="Helicase_C-like"/>
</dbReference>
<comment type="similarity">
    <text evidence="5 7">Belongs to the DEAD box helicase family.</text>
</comment>
<feature type="short sequence motif" description="Q motif" evidence="6">
    <location>
        <begin position="6"/>
        <end position="34"/>
    </location>
</feature>
<dbReference type="InterPro" id="IPR027417">
    <property type="entry name" value="P-loop_NTPase"/>
</dbReference>
<evidence type="ECO:0000256" key="2">
    <source>
        <dbReference type="ARBA" id="ARBA00022801"/>
    </source>
</evidence>
<comment type="caution">
    <text evidence="12">The sequence shown here is derived from an EMBL/GenBank/DDBJ whole genome shotgun (WGS) entry which is preliminary data.</text>
</comment>
<feature type="compositionally biased region" description="Basic residues" evidence="8">
    <location>
        <begin position="397"/>
        <end position="409"/>
    </location>
</feature>
<evidence type="ECO:0000256" key="3">
    <source>
        <dbReference type="ARBA" id="ARBA00022806"/>
    </source>
</evidence>
<dbReference type="Proteomes" id="UP000643403">
    <property type="component" value="Unassembled WGS sequence"/>
</dbReference>
<dbReference type="PROSITE" id="PS51192">
    <property type="entry name" value="HELICASE_ATP_BIND_1"/>
    <property type="match status" value="1"/>
</dbReference>
<dbReference type="SMART" id="SM00487">
    <property type="entry name" value="DEXDc"/>
    <property type="match status" value="1"/>
</dbReference>
<proteinExistence type="inferred from homology"/>
<keyword evidence="1 7" id="KW-0547">Nucleotide-binding</keyword>
<dbReference type="InterPro" id="IPR000629">
    <property type="entry name" value="RNA-helicase_DEAD-box_CS"/>
</dbReference>
<keyword evidence="3 7" id="KW-0347">Helicase</keyword>
<evidence type="ECO:0000259" key="11">
    <source>
        <dbReference type="PROSITE" id="PS51195"/>
    </source>
</evidence>
<dbReference type="PROSITE" id="PS00039">
    <property type="entry name" value="DEAD_ATP_HELICASE"/>
    <property type="match status" value="1"/>
</dbReference>
<reference evidence="13" key="1">
    <citation type="journal article" date="2019" name="Int. J. Syst. Evol. Microbiol.">
        <title>The Global Catalogue of Microorganisms (GCM) 10K type strain sequencing project: providing services to taxonomists for standard genome sequencing and annotation.</title>
        <authorList>
            <consortium name="The Broad Institute Genomics Platform"/>
            <consortium name="The Broad Institute Genome Sequencing Center for Infectious Disease"/>
            <person name="Wu L."/>
            <person name="Ma J."/>
        </authorList>
    </citation>
    <scope>NUCLEOTIDE SEQUENCE [LARGE SCALE GENOMIC DNA]</scope>
    <source>
        <strain evidence="13">KCTC 22558</strain>
    </source>
</reference>
<dbReference type="InterPro" id="IPR014001">
    <property type="entry name" value="Helicase_ATP-bd"/>
</dbReference>
<evidence type="ECO:0000313" key="12">
    <source>
        <dbReference type="EMBL" id="GGZ54829.1"/>
    </source>
</evidence>
<dbReference type="Pfam" id="PF00271">
    <property type="entry name" value="Helicase_C"/>
    <property type="match status" value="1"/>
</dbReference>
<accession>A0ABQ3BUD2</accession>